<evidence type="ECO:0000313" key="1">
    <source>
        <dbReference type="EMBL" id="XDL22876.1"/>
    </source>
</evidence>
<dbReference type="EMBL" id="CP162670">
    <property type="protein sequence ID" value="XDL22876.1"/>
    <property type="molecule type" value="Genomic_DNA"/>
</dbReference>
<dbReference type="GeneID" id="302582246"/>
<accession>A0AB39IMZ7</accession>
<dbReference type="AlphaFoldDB" id="A0AB39IMZ7"/>
<proteinExistence type="predicted"/>
<gene>
    <name evidence="1" type="ORF">LF929_011210</name>
</gene>
<dbReference type="RefSeq" id="WP_226093512.1">
    <property type="nucleotide sequence ID" value="NZ_CP162670.1"/>
</dbReference>
<name>A0AB39IMZ7_9GAMM</name>
<sequence length="89" mass="10579">MVKLDTEVLIYDIGNFIVTSMTDEDRVISDEIISDGNSTVYIRNVKILNYFLNALRNHFPSMLEGKMDWLELYEKSEWYSQPRIEKRKV</sequence>
<reference evidence="1" key="1">
    <citation type="submission" date="2024-07" db="EMBL/GenBank/DDBJ databases">
        <authorList>
            <person name="Pedron J."/>
        </authorList>
    </citation>
    <scope>NUCLEOTIDE SEQUENCE</scope>
    <source>
        <strain evidence="1">A003-S1-M15</strain>
    </source>
</reference>
<organism evidence="1">
    <name type="scientific">Dickeya oryzae</name>
    <dbReference type="NCBI Taxonomy" id="1240404"/>
    <lineage>
        <taxon>Bacteria</taxon>
        <taxon>Pseudomonadati</taxon>
        <taxon>Pseudomonadota</taxon>
        <taxon>Gammaproteobacteria</taxon>
        <taxon>Enterobacterales</taxon>
        <taxon>Pectobacteriaceae</taxon>
        <taxon>Dickeya</taxon>
    </lineage>
</organism>
<protein>
    <submittedName>
        <fullName evidence="1">Uncharacterized protein</fullName>
    </submittedName>
</protein>